<keyword evidence="3" id="KW-0479">Metal-binding</keyword>
<organism evidence="4 5">
    <name type="scientific">Sanguibacter antarcticus</name>
    <dbReference type="NCBI Taxonomy" id="372484"/>
    <lineage>
        <taxon>Bacteria</taxon>
        <taxon>Bacillati</taxon>
        <taxon>Actinomycetota</taxon>
        <taxon>Actinomycetes</taxon>
        <taxon>Micrococcales</taxon>
        <taxon>Sanguibacteraceae</taxon>
        <taxon>Sanguibacter</taxon>
    </lineage>
</organism>
<dbReference type="EMBL" id="PDJG01000001">
    <property type="protein sequence ID" value="PFG34483.1"/>
    <property type="molecule type" value="Genomic_DNA"/>
</dbReference>
<name>A0A2A9E6L2_9MICO</name>
<evidence type="ECO:0000313" key="4">
    <source>
        <dbReference type="EMBL" id="PFG34483.1"/>
    </source>
</evidence>
<comment type="cofactor">
    <cofactor evidence="3">
        <name>Mg(2+)</name>
        <dbReference type="ChEBI" id="CHEBI:18420"/>
    </cofactor>
    <text evidence="3">Binds 2 magnesium ions per subunit.</text>
</comment>
<feature type="binding site" evidence="3">
    <location>
        <position position="282"/>
    </location>
    <ligand>
        <name>Mg(2+)</name>
        <dbReference type="ChEBI" id="CHEBI:18420"/>
        <label>1</label>
    </ligand>
</feature>
<dbReference type="PANTHER" id="PTHR16222:SF24">
    <property type="entry name" value="ADP-RIBOSYLHYDROLASE ARH3"/>
    <property type="match status" value="1"/>
</dbReference>
<evidence type="ECO:0000313" key="5">
    <source>
        <dbReference type="Proteomes" id="UP000225548"/>
    </source>
</evidence>
<dbReference type="InterPro" id="IPR050792">
    <property type="entry name" value="ADP-ribosylglycohydrolase"/>
</dbReference>
<dbReference type="Pfam" id="PF03747">
    <property type="entry name" value="ADP_ribosyl_GH"/>
    <property type="match status" value="1"/>
</dbReference>
<dbReference type="AlphaFoldDB" id="A0A2A9E6L2"/>
<evidence type="ECO:0000256" key="1">
    <source>
        <dbReference type="ARBA" id="ARBA00010702"/>
    </source>
</evidence>
<feature type="binding site" evidence="3">
    <location>
        <position position="59"/>
    </location>
    <ligand>
        <name>Mg(2+)</name>
        <dbReference type="ChEBI" id="CHEBI:18420"/>
        <label>1</label>
    </ligand>
</feature>
<evidence type="ECO:0000256" key="3">
    <source>
        <dbReference type="PIRSR" id="PIRSR605502-1"/>
    </source>
</evidence>
<dbReference type="GO" id="GO:0046872">
    <property type="term" value="F:metal ion binding"/>
    <property type="evidence" value="ECO:0007669"/>
    <property type="project" value="UniProtKB-KW"/>
</dbReference>
<dbReference type="InterPro" id="IPR036705">
    <property type="entry name" value="Ribosyl_crysJ1_sf"/>
</dbReference>
<feature type="binding site" evidence="3">
    <location>
        <position position="58"/>
    </location>
    <ligand>
        <name>Mg(2+)</name>
        <dbReference type="ChEBI" id="CHEBI:18420"/>
        <label>1</label>
    </ligand>
</feature>
<sequence>MTTDALDGNVLDRASGVLLGQACGDALGVPYEFAWPPEGDAQMSGGGLGPYAPGEWSDDTQMAVCIARVSERGGGLTSTDELDEVAAAFEAWLAEGATDVGTQTASVLRAAATLSGGAAERLATASSVLHERTQKTAGNGALMRTGVVGLVALDDRERTARAARAVAELTHADPLAAESCVLWSEAIRAAVTRSVLDVRAGLDLLPVDRQSVWEAWIADAERARPEADLRTNGFTVTAFQAAWHAIRHSPFFSAGEFTEYDATVSHLPDALHRAVRIGGDTDTVAAIAGALLGARHGTRFIPREWSLAVHGWPGMRGIDLSRLGRLTAQRGLGLFEGATRCPVCGTVGNASARYPDRVCTWCAAWVTDEQGVPVSLYNVSFSGGFTAQYDDGRAAEQVTRAGRVLIGGTEFAAGEAHMGGTVVHPLREGTPA</sequence>
<dbReference type="OrthoDB" id="9798107at2"/>
<keyword evidence="2 4" id="KW-0378">Hydrolase</keyword>
<feature type="binding site" evidence="3">
    <location>
        <position position="57"/>
    </location>
    <ligand>
        <name>Mg(2+)</name>
        <dbReference type="ChEBI" id="CHEBI:18420"/>
        <label>1</label>
    </ligand>
</feature>
<comment type="caution">
    <text evidence="4">The sequence shown here is derived from an EMBL/GenBank/DDBJ whole genome shotgun (WGS) entry which is preliminary data.</text>
</comment>
<protein>
    <submittedName>
        <fullName evidence="4">ADP-ribosylglycohydrolase</fullName>
    </submittedName>
</protein>
<gene>
    <name evidence="4" type="ORF">ATL42_2393</name>
</gene>
<comment type="similarity">
    <text evidence="1">Belongs to the ADP-ribosylglycohydrolase family.</text>
</comment>
<dbReference type="SUPFAM" id="SSF101478">
    <property type="entry name" value="ADP-ribosylglycohydrolase"/>
    <property type="match status" value="1"/>
</dbReference>
<reference evidence="4 5" key="1">
    <citation type="submission" date="2017-10" db="EMBL/GenBank/DDBJ databases">
        <title>Sequencing the genomes of 1000 actinobacteria strains.</title>
        <authorList>
            <person name="Klenk H.-P."/>
        </authorList>
    </citation>
    <scope>NUCLEOTIDE SEQUENCE [LARGE SCALE GENOMIC DNA]</scope>
    <source>
        <strain evidence="4 5">DSM 18966</strain>
    </source>
</reference>
<evidence type="ECO:0000256" key="2">
    <source>
        <dbReference type="ARBA" id="ARBA00022801"/>
    </source>
</evidence>
<dbReference type="GO" id="GO:0016787">
    <property type="term" value="F:hydrolase activity"/>
    <property type="evidence" value="ECO:0007669"/>
    <property type="project" value="UniProtKB-KW"/>
</dbReference>
<dbReference type="PANTHER" id="PTHR16222">
    <property type="entry name" value="ADP-RIBOSYLGLYCOHYDROLASE"/>
    <property type="match status" value="1"/>
</dbReference>
<keyword evidence="5" id="KW-1185">Reference proteome</keyword>
<feature type="binding site" evidence="3">
    <location>
        <position position="280"/>
    </location>
    <ligand>
        <name>Mg(2+)</name>
        <dbReference type="ChEBI" id="CHEBI:18420"/>
        <label>1</label>
    </ligand>
</feature>
<dbReference type="Gene3D" id="1.10.4080.10">
    <property type="entry name" value="ADP-ribosylation/Crystallin J1"/>
    <property type="match status" value="1"/>
</dbReference>
<dbReference type="InterPro" id="IPR005502">
    <property type="entry name" value="Ribosyl_crysJ1"/>
</dbReference>
<feature type="binding site" evidence="3">
    <location>
        <position position="283"/>
    </location>
    <ligand>
        <name>Mg(2+)</name>
        <dbReference type="ChEBI" id="CHEBI:18420"/>
        <label>1</label>
    </ligand>
</feature>
<proteinExistence type="inferred from homology"/>
<keyword evidence="3" id="KW-0460">Magnesium</keyword>
<dbReference type="RefSeq" id="WP_098455509.1">
    <property type="nucleotide sequence ID" value="NZ_PDJG01000001.1"/>
</dbReference>
<accession>A0A2A9E6L2</accession>
<dbReference type="Proteomes" id="UP000225548">
    <property type="component" value="Unassembled WGS sequence"/>
</dbReference>